<dbReference type="Proteomes" id="UP000838100">
    <property type="component" value="Unassembled WGS sequence"/>
</dbReference>
<gene>
    <name evidence="2" type="ORF">SIN8267_01086</name>
</gene>
<evidence type="ECO:0000313" key="3">
    <source>
        <dbReference type="Proteomes" id="UP000838100"/>
    </source>
</evidence>
<evidence type="ECO:0000259" key="1">
    <source>
        <dbReference type="Pfam" id="PF13640"/>
    </source>
</evidence>
<organism evidence="2 3">
    <name type="scientific">Sinobacterium norvegicum</name>
    <dbReference type="NCBI Taxonomy" id="1641715"/>
    <lineage>
        <taxon>Bacteria</taxon>
        <taxon>Pseudomonadati</taxon>
        <taxon>Pseudomonadota</taxon>
        <taxon>Gammaproteobacteria</taxon>
        <taxon>Cellvibrionales</taxon>
        <taxon>Spongiibacteraceae</taxon>
        <taxon>Sinobacterium</taxon>
    </lineage>
</organism>
<dbReference type="RefSeq" id="WP_237443650.1">
    <property type="nucleotide sequence ID" value="NZ_CAKLPX010000001.1"/>
</dbReference>
<accession>A0ABN8EH16</accession>
<reference evidence="2" key="1">
    <citation type="submission" date="2021-12" db="EMBL/GenBank/DDBJ databases">
        <authorList>
            <person name="Rodrigo-Torres L."/>
            <person name="Arahal R. D."/>
            <person name="Lucena T."/>
        </authorList>
    </citation>
    <scope>NUCLEOTIDE SEQUENCE</scope>
    <source>
        <strain evidence="2">CECT 8267</strain>
    </source>
</reference>
<dbReference type="EMBL" id="CAKLPX010000001">
    <property type="protein sequence ID" value="CAH0990985.1"/>
    <property type="molecule type" value="Genomic_DNA"/>
</dbReference>
<evidence type="ECO:0000313" key="2">
    <source>
        <dbReference type="EMBL" id="CAH0990985.1"/>
    </source>
</evidence>
<keyword evidence="3" id="KW-1185">Reference proteome</keyword>
<proteinExistence type="predicted"/>
<dbReference type="Gene3D" id="2.60.120.620">
    <property type="entry name" value="q2cbj1_9rhob like domain"/>
    <property type="match status" value="1"/>
</dbReference>
<dbReference type="PANTHER" id="PTHR12117">
    <property type="entry name" value="HISTONE ACETYLTRANSFERASE COMPLEX"/>
    <property type="match status" value="1"/>
</dbReference>
<protein>
    <recommendedName>
        <fullName evidence="1">Prolyl 4-hydroxylase alpha subunit Fe(2+) 2OG dioxygenase domain-containing protein</fullName>
    </recommendedName>
</protein>
<dbReference type="InterPro" id="IPR044862">
    <property type="entry name" value="Pro_4_hyd_alph_FE2OG_OXY"/>
</dbReference>
<comment type="caution">
    <text evidence="2">The sequence shown here is derived from an EMBL/GenBank/DDBJ whole genome shotgun (WGS) entry which is preliminary data.</text>
</comment>
<sequence length="254" mass="29025">MAINAGAIPLYYSLFSHCSDEQRVVLMWLNNERVTSEVVSAWQTSLLAGCPHRVVIDGLFEPAMLDKVVKVLQQPDGWQTQQHTYDALYVDSAEWQRATTEQRFVQRDSWRPSPDDTGNNVAQQFLSFLRGEEFMALLSRIFKVVITDINVADPNINTNFFRLGAADFVGQHADDSPGREVCMLLYLNKAWQGDSGGELVFIGQDDQPVSIEPHYNRCVLFDPSSAGSEHWVERLNAEYADQYRYNVTSWYWSE</sequence>
<dbReference type="InterPro" id="IPR051842">
    <property type="entry name" value="uS12_prolyl_hydroxylase"/>
</dbReference>
<name>A0ABN8EH16_9GAMM</name>
<dbReference type="Pfam" id="PF13640">
    <property type="entry name" value="2OG-FeII_Oxy_3"/>
    <property type="match status" value="1"/>
</dbReference>
<dbReference type="PANTHER" id="PTHR12117:SF0">
    <property type="entry name" value="PROLYL 3-HYDROXYLASE OGFOD1"/>
    <property type="match status" value="1"/>
</dbReference>
<feature type="domain" description="Prolyl 4-hydroxylase alpha subunit Fe(2+) 2OG dioxygenase" evidence="1">
    <location>
        <begin position="161"/>
        <end position="252"/>
    </location>
</feature>